<feature type="transmembrane region" description="Helical" evidence="10">
    <location>
        <begin position="676"/>
        <end position="697"/>
    </location>
</feature>
<evidence type="ECO:0000256" key="2">
    <source>
        <dbReference type="ARBA" id="ARBA00008979"/>
    </source>
</evidence>
<comment type="similarity">
    <text evidence="2">Belongs to the G-protein coupled receptor 2 family. Mth subfamily.</text>
</comment>
<dbReference type="Gene3D" id="1.20.1070.10">
    <property type="entry name" value="Rhodopsin 7-helix transmembrane proteins"/>
    <property type="match status" value="1"/>
</dbReference>
<protein>
    <recommendedName>
        <fullName evidence="12">G-protein coupled receptors family 2 profile 2 domain-containing protein</fullName>
    </recommendedName>
</protein>
<dbReference type="Pfam" id="PF00002">
    <property type="entry name" value="7tm_2"/>
    <property type="match status" value="1"/>
</dbReference>
<dbReference type="InterPro" id="IPR017981">
    <property type="entry name" value="GPCR_2-like_7TM"/>
</dbReference>
<feature type="transmembrane region" description="Helical" evidence="10">
    <location>
        <begin position="534"/>
        <end position="555"/>
    </location>
</feature>
<keyword evidence="8" id="KW-0675">Receptor</keyword>
<evidence type="ECO:0000256" key="4">
    <source>
        <dbReference type="ARBA" id="ARBA00022729"/>
    </source>
</evidence>
<dbReference type="InterPro" id="IPR052808">
    <property type="entry name" value="GPCR_Mth-like"/>
</dbReference>
<reference evidence="13" key="2">
    <citation type="submission" date="2023-03" db="EMBL/GenBank/DDBJ databases">
        <authorList>
            <person name="Inwood S.N."/>
            <person name="Skelly J.G."/>
            <person name="Guhlin J."/>
            <person name="Harrop T.W.R."/>
            <person name="Goldson S.G."/>
            <person name="Dearden P.K."/>
        </authorList>
    </citation>
    <scope>NUCLEOTIDE SEQUENCE</scope>
    <source>
        <strain evidence="13">Lincoln</strain>
        <tissue evidence="13">Whole body</tissue>
    </source>
</reference>
<name>A0AA39F4Z3_MICHY</name>
<dbReference type="AlphaFoldDB" id="A0AA39F4Z3"/>
<dbReference type="PROSITE" id="PS50261">
    <property type="entry name" value="G_PROTEIN_RECEP_F2_4"/>
    <property type="match status" value="1"/>
</dbReference>
<evidence type="ECO:0000313" key="13">
    <source>
        <dbReference type="EMBL" id="KAK0163022.1"/>
    </source>
</evidence>
<dbReference type="CDD" id="cd15039">
    <property type="entry name" value="7tmB3_Methuselah-like"/>
    <property type="match status" value="1"/>
</dbReference>
<feature type="transmembrane region" description="Helical" evidence="10">
    <location>
        <begin position="640"/>
        <end position="664"/>
    </location>
</feature>
<evidence type="ECO:0000256" key="1">
    <source>
        <dbReference type="ARBA" id="ARBA00004141"/>
    </source>
</evidence>
<sequence length="755" mass="85676">MIILSYLLFITISVVFGVDPRVSSPIGTCCPPGKVVSVPANFTCAFSQNENLRELYDTRNNHRGYENSNRCLSLNSTAQKLSDIDMNSMITGSIACIDLLYDGKFEYTPFIFYCNISDDNDRDDDNYENDNGNSNNENWLSIPVPRMSTLRTCCPPQQVYDIDIRECIIISENSTQYQVDIVNNIHRLVNNTVEFITIVRGGLKCEYSIVDYLINVTEHLQALPNGTFQMILPSANDSIEENEEVLLTEKNSCVDVVSSSDLMVVRLCRDSTYCETNACVRKCCGENEAWIEHGCQKLGTQRAKALQFHRELGKIINSTYHSTQLDILNTTKYGVLVGQHACPDGMYPILGNESWHITSRGHIDVPDYKIYQHHEYCMEMLYDTEYYTNGLYPCVCFENNDNPTEVPPLRLGINAALELTSCAFLLVTFLVYVCLPLVQNLHGKTFICHVASLFVAYACLATVALAPPPDAYTDQEDVSQSRYFYKFLGYTMLFAFIACFTWLNVMCFDIWWTFGGLGGAASTGGRKRVQLKRFLIYSAYAWGFALLVTTLAVGADHTDAVARQLRPNIAIDSVWFQQDSNNYGEMIYFIGPISIQLVINIIFFILTIRHCNRVKAEISRLMTPTSNISCRRFRADKTKLILNIKLFIIMGVSWILEIVSYFLNHYATNFSWRAEFFYISDAFNCLQGFLIFILFVLKSKVYYALMHRLGRRQQTNMPASLGGMNLQDPYKVKKSASCSTLMSTYGPINTTPSSF</sequence>
<feature type="domain" description="G-protein coupled receptors family 2 profile 2" evidence="12">
    <location>
        <begin position="487"/>
        <end position="699"/>
    </location>
</feature>
<dbReference type="Proteomes" id="UP001168972">
    <property type="component" value="Unassembled WGS sequence"/>
</dbReference>
<reference evidence="13" key="1">
    <citation type="journal article" date="2023" name="bioRxiv">
        <title>Scaffold-level genome assemblies of two parasitoid biocontrol wasps reveal the parthenogenesis mechanism and an associated novel virus.</title>
        <authorList>
            <person name="Inwood S."/>
            <person name="Skelly J."/>
            <person name="Guhlin J."/>
            <person name="Harrop T."/>
            <person name="Goldson S."/>
            <person name="Dearden P."/>
        </authorList>
    </citation>
    <scope>NUCLEOTIDE SEQUENCE</scope>
    <source>
        <strain evidence="13">Lincoln</strain>
        <tissue evidence="13">Whole body</tissue>
    </source>
</reference>
<evidence type="ECO:0000259" key="12">
    <source>
        <dbReference type="PROSITE" id="PS50261"/>
    </source>
</evidence>
<dbReference type="InterPro" id="IPR023311">
    <property type="entry name" value="Methusela_ecto_dom_2"/>
</dbReference>
<proteinExistence type="inferred from homology"/>
<dbReference type="GO" id="GO:0007166">
    <property type="term" value="P:cell surface receptor signaling pathway"/>
    <property type="evidence" value="ECO:0007669"/>
    <property type="project" value="InterPro"/>
</dbReference>
<evidence type="ECO:0000256" key="8">
    <source>
        <dbReference type="ARBA" id="ARBA00023170"/>
    </source>
</evidence>
<feature type="transmembrane region" description="Helical" evidence="10">
    <location>
        <begin position="487"/>
        <end position="514"/>
    </location>
</feature>
<keyword evidence="14" id="KW-1185">Reference proteome</keyword>
<feature type="signal peptide" evidence="11">
    <location>
        <begin position="1"/>
        <end position="17"/>
    </location>
</feature>
<evidence type="ECO:0000256" key="6">
    <source>
        <dbReference type="ARBA" id="ARBA00023040"/>
    </source>
</evidence>
<dbReference type="GO" id="GO:0016020">
    <property type="term" value="C:membrane"/>
    <property type="evidence" value="ECO:0007669"/>
    <property type="project" value="UniProtKB-SubCell"/>
</dbReference>
<feature type="chain" id="PRO_5041220945" description="G-protein coupled receptors family 2 profile 2 domain-containing protein" evidence="11">
    <location>
        <begin position="18"/>
        <end position="755"/>
    </location>
</feature>
<comment type="caution">
    <text evidence="13">The sequence shown here is derived from an EMBL/GenBank/DDBJ whole genome shotgun (WGS) entry which is preliminary data.</text>
</comment>
<dbReference type="EMBL" id="JAQQBR010001833">
    <property type="protein sequence ID" value="KAK0163022.1"/>
    <property type="molecule type" value="Genomic_DNA"/>
</dbReference>
<keyword evidence="3 10" id="KW-0812">Transmembrane</keyword>
<feature type="transmembrane region" description="Helical" evidence="10">
    <location>
        <begin position="446"/>
        <end position="467"/>
    </location>
</feature>
<dbReference type="PANTHER" id="PTHR46953">
    <property type="entry name" value="G-PROTEIN COUPLED RECEPTOR MTH-LIKE 1-RELATED"/>
    <property type="match status" value="1"/>
</dbReference>
<evidence type="ECO:0000256" key="11">
    <source>
        <dbReference type="SAM" id="SignalP"/>
    </source>
</evidence>
<feature type="transmembrane region" description="Helical" evidence="10">
    <location>
        <begin position="586"/>
        <end position="606"/>
    </location>
</feature>
<keyword evidence="6" id="KW-0297">G-protein coupled receptor</keyword>
<evidence type="ECO:0000256" key="3">
    <source>
        <dbReference type="ARBA" id="ARBA00022692"/>
    </source>
</evidence>
<evidence type="ECO:0000313" key="14">
    <source>
        <dbReference type="Proteomes" id="UP001168972"/>
    </source>
</evidence>
<dbReference type="Gene3D" id="2.170.180.11">
    <property type="entry name" value="Methuselah ectodomain, domain 2"/>
    <property type="match status" value="1"/>
</dbReference>
<dbReference type="InterPro" id="IPR000832">
    <property type="entry name" value="GPCR_2_secretin-like"/>
</dbReference>
<keyword evidence="9" id="KW-0807">Transducer</keyword>
<evidence type="ECO:0000256" key="9">
    <source>
        <dbReference type="ARBA" id="ARBA00023224"/>
    </source>
</evidence>
<keyword evidence="7 10" id="KW-0472">Membrane</keyword>
<comment type="subcellular location">
    <subcellularLocation>
        <location evidence="1">Membrane</location>
        <topology evidence="1">Multi-pass membrane protein</topology>
    </subcellularLocation>
</comment>
<keyword evidence="5 10" id="KW-1133">Transmembrane helix</keyword>
<gene>
    <name evidence="13" type="ORF">PV327_006738</name>
</gene>
<accession>A0AA39F4Z3</accession>
<evidence type="ECO:0000256" key="10">
    <source>
        <dbReference type="SAM" id="Phobius"/>
    </source>
</evidence>
<dbReference type="GO" id="GO:0004930">
    <property type="term" value="F:G protein-coupled receptor activity"/>
    <property type="evidence" value="ECO:0007669"/>
    <property type="project" value="UniProtKB-KW"/>
</dbReference>
<feature type="transmembrane region" description="Helical" evidence="10">
    <location>
        <begin position="411"/>
        <end position="434"/>
    </location>
</feature>
<keyword evidence="4 11" id="KW-0732">Signal</keyword>
<dbReference type="PANTHER" id="PTHR46953:SF1">
    <property type="entry name" value="G-PROTEIN COUPLED RECEPTOR MTH-LIKE 1-RELATED"/>
    <property type="match status" value="1"/>
</dbReference>
<organism evidence="13 14">
    <name type="scientific">Microctonus hyperodae</name>
    <name type="common">Parasitoid wasp</name>
    <dbReference type="NCBI Taxonomy" id="165561"/>
    <lineage>
        <taxon>Eukaryota</taxon>
        <taxon>Metazoa</taxon>
        <taxon>Ecdysozoa</taxon>
        <taxon>Arthropoda</taxon>
        <taxon>Hexapoda</taxon>
        <taxon>Insecta</taxon>
        <taxon>Pterygota</taxon>
        <taxon>Neoptera</taxon>
        <taxon>Endopterygota</taxon>
        <taxon>Hymenoptera</taxon>
        <taxon>Apocrita</taxon>
        <taxon>Ichneumonoidea</taxon>
        <taxon>Braconidae</taxon>
        <taxon>Euphorinae</taxon>
        <taxon>Microctonus</taxon>
    </lineage>
</organism>
<evidence type="ECO:0000256" key="5">
    <source>
        <dbReference type="ARBA" id="ARBA00022989"/>
    </source>
</evidence>
<evidence type="ECO:0000256" key="7">
    <source>
        <dbReference type="ARBA" id="ARBA00023136"/>
    </source>
</evidence>